<dbReference type="InterPro" id="IPR057983">
    <property type="entry name" value="NAA35-like_N"/>
</dbReference>
<evidence type="ECO:0000256" key="4">
    <source>
        <dbReference type="SAM" id="Coils"/>
    </source>
</evidence>
<reference evidence="8" key="1">
    <citation type="journal article" date="2019" name="Science">
        <title>Mutation of a bHLH transcription factor allowed almond domestication.</title>
        <authorList>
            <person name="Sanchez-Perez R."/>
            <person name="Pavan S."/>
            <person name="Mazzeo R."/>
            <person name="Moldovan C."/>
            <person name="Aiese Cigliano R."/>
            <person name="Del Cueto J."/>
            <person name="Ricciardi F."/>
            <person name="Lotti C."/>
            <person name="Ricciardi L."/>
            <person name="Dicenta F."/>
            <person name="Lopez-Marques R.L."/>
            <person name="Lindberg Moller B."/>
        </authorList>
    </citation>
    <scope>NUCLEOTIDE SEQUENCE</scope>
</reference>
<dbReference type="InterPro" id="IPR007244">
    <property type="entry name" value="Naa35_N"/>
</dbReference>
<feature type="coiled-coil region" evidence="4">
    <location>
        <begin position="1"/>
        <end position="28"/>
    </location>
</feature>
<feature type="domain" description="Exostosin GT47" evidence="5">
    <location>
        <begin position="44"/>
        <end position="326"/>
    </location>
</feature>
<evidence type="ECO:0000256" key="2">
    <source>
        <dbReference type="ARBA" id="ARBA00006289"/>
    </source>
</evidence>
<evidence type="ECO:0000259" key="6">
    <source>
        <dbReference type="Pfam" id="PF04112"/>
    </source>
</evidence>
<dbReference type="GO" id="GO:0031417">
    <property type="term" value="C:NatC complex"/>
    <property type="evidence" value="ECO:0007669"/>
    <property type="project" value="InterPro"/>
</dbReference>
<evidence type="ECO:0000313" key="8">
    <source>
        <dbReference type="EMBL" id="BBH08524.1"/>
    </source>
</evidence>
<comment type="similarity">
    <text evidence="2">Belongs to the MAK10 family.</text>
</comment>
<dbReference type="AlphaFoldDB" id="A0A4Y1RVY6"/>
<evidence type="ECO:0000256" key="3">
    <source>
        <dbReference type="ARBA" id="ARBA00022490"/>
    </source>
</evidence>
<comment type="subcellular location">
    <subcellularLocation>
        <location evidence="1">Cytoplasm</location>
    </subcellularLocation>
</comment>
<dbReference type="EMBL" id="AP019303">
    <property type="protein sequence ID" value="BBH08524.1"/>
    <property type="molecule type" value="Genomic_DNA"/>
</dbReference>
<dbReference type="InterPro" id="IPR040911">
    <property type="entry name" value="Exostosin_GT47"/>
</dbReference>
<name>A0A4Y1RVY6_PRUDU</name>
<feature type="domain" description="NAA35-like N-terminal" evidence="6">
    <location>
        <begin position="420"/>
        <end position="559"/>
    </location>
</feature>
<proteinExistence type="inferred from homology"/>
<sequence length="1083" mass="122849">MTQKMSNLERIEADLARARDAIRKAVQAKNHSKGNDDEGSHVEMEKRLKVWIYREGEPPLVHDGPLNNIYGIEGQFIDEMESGKSRFMARHPDEANLFLIPISVVNIVNTLYKPLVTYSRDQLQRVVLDYIGIISERYPYWNRSQGADHFLVSCHDWAPDISEANPKLYDKFIRVLCNANTSEGFKPQRDVSIPEINIPYGKLGPTPQRASPDKRSILAFFAGGAHGNIRHILLEHWKDKDNEVQVHEYLDKKKNYFKLMGKSKFCLCPSGYEVASPRVVTAISVGCVPVLISDYYALPFSDVLDWTKFSVYIPSEKIPEIKTILKGISPKRQVGSNRAKHPPLLKDHTHNATQQAAIQETDIPKLPQRKASTTMAGTSAQEATVDLPLPERTPIPSGDHTVWADVSPLLDAACKDLQDGMLIHGDNFNLFAAMSALEIMDPKMDSGMICKYYSVDEAIENGAAPVPISFDKTIDVQCTIDIMDHLLACEATWHKGHSLAQTVFSCIYLLRPDRTSSHPLLHSYCRVIRATCKTVISVVSDARTHEEEDLFIMTYGLPLNGDGDEKCLSMLKAVEETISRQLRACKAPSSKTRVLEDLVPLQNNVEFEEGYCKALLCRLRFRKHFYHVLTSMRRPQGRGLELARKHIASCISELKCILNSSEFLRSSTLVTHEGSIEDKTTASGRQPIGFDASLNCRLSAPTPPRAIKILSWKKAVEYFMKLLQDLDVICSYPLDPSLESVLHFVIEFQKSQPDLVARAHLQRLLVQDGKLYGRDPVFAVITRAAALRDNTRNHDIQKKESIVQLGQLVINLLKILCTNGAWQRRKLGKILQDWRVVYVQLEMAFRKEFGEKANISNDENQGNLNVGVKLFQHILVWVEEQTYWIAFRFLILGFELELYSESEYCMVYWYIYVVLIKLAEKTNLKTVVSNGSGKRRGKKKRDSVKDVARDYQIPPSVLFLQCQICLAEGLTMRFIQHFELLQACIPDHVSFPLFMESTTRARLSNLVMYDYFKDAQRITKEVKGSFSSDPEKLAELRRLEQVAEHNSIALNVISRAGALDPSLKVSFEFNHHPCFATAVVKRC</sequence>
<feature type="domain" description="NAA35-like TPR repeats" evidence="7">
    <location>
        <begin position="729"/>
        <end position="972"/>
    </location>
</feature>
<evidence type="ECO:0000256" key="1">
    <source>
        <dbReference type="ARBA" id="ARBA00004496"/>
    </source>
</evidence>
<dbReference type="Pfam" id="PF03016">
    <property type="entry name" value="Exostosin_GT47"/>
    <property type="match status" value="1"/>
</dbReference>
<protein>
    <submittedName>
        <fullName evidence="8">MAK10 homologue</fullName>
    </submittedName>
</protein>
<dbReference type="PANTHER" id="PTHR21373">
    <property type="entry name" value="GLUCOSE REPRESSIBLE PROTEIN MAK10"/>
    <property type="match status" value="1"/>
</dbReference>
<accession>A0A4Y1RVY6</accession>
<gene>
    <name evidence="8" type="ORF">Prudu_020741</name>
</gene>
<evidence type="ECO:0000259" key="5">
    <source>
        <dbReference type="Pfam" id="PF03016"/>
    </source>
</evidence>
<keyword evidence="3" id="KW-0963">Cytoplasm</keyword>
<dbReference type="PANTHER" id="PTHR21373:SF0">
    <property type="entry name" value="N-ALPHA-ACETYLTRANSFERASE 35, NATC AUXILIARY SUBUNIT"/>
    <property type="match status" value="1"/>
</dbReference>
<evidence type="ECO:0000259" key="7">
    <source>
        <dbReference type="Pfam" id="PF25789"/>
    </source>
</evidence>
<keyword evidence="4" id="KW-0175">Coiled coil</keyword>
<dbReference type="Pfam" id="PF04112">
    <property type="entry name" value="Mak10"/>
    <property type="match status" value="1"/>
</dbReference>
<dbReference type="Pfam" id="PF25789">
    <property type="entry name" value="TPR_NAA35"/>
    <property type="match status" value="1"/>
</dbReference>
<organism evidence="8">
    <name type="scientific">Prunus dulcis</name>
    <name type="common">Almond</name>
    <name type="synonym">Amygdalus dulcis</name>
    <dbReference type="NCBI Taxonomy" id="3755"/>
    <lineage>
        <taxon>Eukaryota</taxon>
        <taxon>Viridiplantae</taxon>
        <taxon>Streptophyta</taxon>
        <taxon>Embryophyta</taxon>
        <taxon>Tracheophyta</taxon>
        <taxon>Spermatophyta</taxon>
        <taxon>Magnoliopsida</taxon>
        <taxon>eudicotyledons</taxon>
        <taxon>Gunneridae</taxon>
        <taxon>Pentapetalae</taxon>
        <taxon>rosids</taxon>
        <taxon>fabids</taxon>
        <taxon>Rosales</taxon>
        <taxon>Rosaceae</taxon>
        <taxon>Amygdaloideae</taxon>
        <taxon>Amygdaleae</taxon>
        <taxon>Prunus</taxon>
    </lineage>
</organism>
<dbReference type="InterPro" id="IPR057982">
    <property type="entry name" value="TPR_NAA35"/>
</dbReference>